<gene>
    <name evidence="2" type="ORF">FHU36_002466</name>
</gene>
<dbReference type="InterPro" id="IPR001466">
    <property type="entry name" value="Beta-lactam-related"/>
</dbReference>
<dbReference type="Pfam" id="PF00144">
    <property type="entry name" value="Beta-lactamase"/>
    <property type="match status" value="1"/>
</dbReference>
<evidence type="ECO:0000313" key="3">
    <source>
        <dbReference type="Proteomes" id="UP000583800"/>
    </source>
</evidence>
<comment type="caution">
    <text evidence="2">The sequence shown here is derived from an EMBL/GenBank/DDBJ whole genome shotgun (WGS) entry which is preliminary data.</text>
</comment>
<dbReference type="Proteomes" id="UP000583800">
    <property type="component" value="Unassembled WGS sequence"/>
</dbReference>
<dbReference type="AlphaFoldDB" id="A0A7X0BZY7"/>
<sequence length="320" mass="33982">MGIVARIDGLLSDGGAPGLHGLVVLRGGRVVLERYGAGEDFRLNQSLGHVVFDAGTPHDVRSVTKSVVALLYGIALAEGAVPEPGEKLLAQFPEYPDLVADPARAGITVEHVLTMTLGLEWDETAPYTSTENSEIAMEAAPDRHRYVLERPVVAEPGRQWVYCGGAAALLGRLIAKGTGRPLAEYAGERLFGPAGISAFEWMTGADGVEMAAAGLRLTPRDLAALGALVLDGGRGIVPGEWIAEMTRPRVRIGDDTDYGYQWYVGGGPRRWIAAHGNGGQRIYVAPERELVVAVTAGEYNAEQRSTAAVLRAVTEDVTTG</sequence>
<dbReference type="PANTHER" id="PTHR43283">
    <property type="entry name" value="BETA-LACTAMASE-RELATED"/>
    <property type="match status" value="1"/>
</dbReference>
<dbReference type="EMBL" id="JACHJB010000001">
    <property type="protein sequence ID" value="MBB6345957.1"/>
    <property type="molecule type" value="Genomic_DNA"/>
</dbReference>
<accession>A0A7X0BZY7</accession>
<dbReference type="PANTHER" id="PTHR43283:SF7">
    <property type="entry name" value="BETA-LACTAMASE-RELATED DOMAIN-CONTAINING PROTEIN"/>
    <property type="match status" value="1"/>
</dbReference>
<organism evidence="2 3">
    <name type="scientific">Nonomuraea muscovyensis</name>
    <dbReference type="NCBI Taxonomy" id="1124761"/>
    <lineage>
        <taxon>Bacteria</taxon>
        <taxon>Bacillati</taxon>
        <taxon>Actinomycetota</taxon>
        <taxon>Actinomycetes</taxon>
        <taxon>Streptosporangiales</taxon>
        <taxon>Streptosporangiaceae</taxon>
        <taxon>Nonomuraea</taxon>
    </lineage>
</organism>
<dbReference type="InterPro" id="IPR012338">
    <property type="entry name" value="Beta-lactam/transpept-like"/>
</dbReference>
<keyword evidence="3" id="KW-1185">Reference proteome</keyword>
<evidence type="ECO:0000313" key="2">
    <source>
        <dbReference type="EMBL" id="MBB6345957.1"/>
    </source>
</evidence>
<proteinExistence type="predicted"/>
<dbReference type="Gene3D" id="3.40.710.10">
    <property type="entry name" value="DD-peptidase/beta-lactamase superfamily"/>
    <property type="match status" value="1"/>
</dbReference>
<dbReference type="RefSeq" id="WP_185083827.1">
    <property type="nucleotide sequence ID" value="NZ_JACHJB010000001.1"/>
</dbReference>
<feature type="domain" description="Beta-lactamase-related" evidence="1">
    <location>
        <begin position="7"/>
        <end position="307"/>
    </location>
</feature>
<reference evidence="2 3" key="1">
    <citation type="submission" date="2020-08" db="EMBL/GenBank/DDBJ databases">
        <title>Sequencing the genomes of 1000 actinobacteria strains.</title>
        <authorList>
            <person name="Klenk H.-P."/>
        </authorList>
    </citation>
    <scope>NUCLEOTIDE SEQUENCE [LARGE SCALE GENOMIC DNA]</scope>
    <source>
        <strain evidence="2 3">DSM 45913</strain>
    </source>
</reference>
<dbReference type="SUPFAM" id="SSF56601">
    <property type="entry name" value="beta-lactamase/transpeptidase-like"/>
    <property type="match status" value="1"/>
</dbReference>
<dbReference type="InterPro" id="IPR050789">
    <property type="entry name" value="Diverse_Enzym_Activities"/>
</dbReference>
<evidence type="ECO:0000259" key="1">
    <source>
        <dbReference type="Pfam" id="PF00144"/>
    </source>
</evidence>
<name>A0A7X0BZY7_9ACTN</name>
<protein>
    <submittedName>
        <fullName evidence="2">CubicO group peptidase (Beta-lactamase class C family)</fullName>
    </submittedName>
</protein>